<dbReference type="RefSeq" id="WP_091635267.1">
    <property type="nucleotide sequence ID" value="NZ_FNYW01000025.1"/>
</dbReference>
<sequence length="318" mass="38228">MINIIGVLPDDTMETNVKVTQENLKKYKWYWVDFSNPTADEFRLLDTVFNFHPLAIEDCGIVLQRPKLDYYDGYDFYVTHTVKQEGKETVKEELDFFVGDDYIITFHFEKLNEVEQVWERIKSQSVVEKWDPYYVFYQTLDKQVDAYFPVIYDIEEKLDSIEDNTQNQSMDELMDELFDIRHTLLHIRQTVNPMRDLLYRMLNSQHLTEVRNRREYFSDIYDHLLKVSEMVSSNREITTDIRDNYLSMTSHQSNEVMKVLTIITSIFTPLTLISGIYGMNFRYMPELDDRYSYFIVLGMMLFIGLSLFYWFKKKGWFD</sequence>
<dbReference type="CDD" id="cd12831">
    <property type="entry name" value="TmCorA-like_u2"/>
    <property type="match status" value="1"/>
</dbReference>
<dbReference type="FunFam" id="1.20.58.340:FF:000012">
    <property type="entry name" value="Magnesium transport protein CorA"/>
    <property type="match status" value="1"/>
</dbReference>
<dbReference type="SUPFAM" id="SSF144083">
    <property type="entry name" value="Magnesium transport protein CorA, transmembrane region"/>
    <property type="match status" value="1"/>
</dbReference>
<proteinExistence type="inferred from homology"/>
<dbReference type="PANTHER" id="PTHR46494">
    <property type="entry name" value="CORA FAMILY METAL ION TRANSPORTER (EUROFUNG)"/>
    <property type="match status" value="1"/>
</dbReference>
<evidence type="ECO:0000256" key="6">
    <source>
        <dbReference type="ARBA" id="ARBA00022989"/>
    </source>
</evidence>
<evidence type="ECO:0000256" key="1">
    <source>
        <dbReference type="ARBA" id="ARBA00004651"/>
    </source>
</evidence>
<protein>
    <recommendedName>
        <fullName evidence="8">Magnesium transport protein CorA</fullName>
    </recommendedName>
</protein>
<dbReference type="GO" id="GO:0015095">
    <property type="term" value="F:magnesium ion transmembrane transporter activity"/>
    <property type="evidence" value="ECO:0007669"/>
    <property type="project" value="UniProtKB-UniRule"/>
</dbReference>
<name>A0A1H6UAC5_9LACT</name>
<keyword evidence="10" id="KW-1185">Reference proteome</keyword>
<dbReference type="GO" id="GO:0050897">
    <property type="term" value="F:cobalt ion binding"/>
    <property type="evidence" value="ECO:0007669"/>
    <property type="project" value="TreeGrafter"/>
</dbReference>
<dbReference type="Proteomes" id="UP000198564">
    <property type="component" value="Unassembled WGS sequence"/>
</dbReference>
<dbReference type="Gene3D" id="1.20.58.340">
    <property type="entry name" value="Magnesium transport protein CorA, transmembrane region"/>
    <property type="match status" value="2"/>
</dbReference>
<dbReference type="EMBL" id="FNYW01000025">
    <property type="protein sequence ID" value="SEI85210.1"/>
    <property type="molecule type" value="Genomic_DNA"/>
</dbReference>
<dbReference type="GO" id="GO:0000287">
    <property type="term" value="F:magnesium ion binding"/>
    <property type="evidence" value="ECO:0007669"/>
    <property type="project" value="TreeGrafter"/>
</dbReference>
<keyword evidence="6 8" id="KW-1133">Transmembrane helix</keyword>
<feature type="transmembrane region" description="Helical" evidence="8">
    <location>
        <begin position="291"/>
        <end position="311"/>
    </location>
</feature>
<evidence type="ECO:0000256" key="2">
    <source>
        <dbReference type="ARBA" id="ARBA00009765"/>
    </source>
</evidence>
<dbReference type="GO" id="GO:0005886">
    <property type="term" value="C:plasma membrane"/>
    <property type="evidence" value="ECO:0007669"/>
    <property type="project" value="UniProtKB-SubCell"/>
</dbReference>
<dbReference type="OrthoDB" id="9803416at2"/>
<evidence type="ECO:0000313" key="9">
    <source>
        <dbReference type="EMBL" id="SEI85210.1"/>
    </source>
</evidence>
<keyword evidence="7 8" id="KW-0472">Membrane</keyword>
<comment type="subcellular location">
    <subcellularLocation>
        <location evidence="1">Cell membrane</location>
        <topology evidence="1">Multi-pass membrane protein</topology>
    </subcellularLocation>
    <subcellularLocation>
        <location evidence="8">Membrane</location>
        <topology evidence="8">Multi-pass membrane protein</topology>
    </subcellularLocation>
</comment>
<gene>
    <name evidence="8" type="primary">corA</name>
    <name evidence="9" type="ORF">SAMN04488113_12526</name>
</gene>
<dbReference type="GO" id="GO:0015087">
    <property type="term" value="F:cobalt ion transmembrane transporter activity"/>
    <property type="evidence" value="ECO:0007669"/>
    <property type="project" value="UniProtKB-UniRule"/>
</dbReference>
<dbReference type="NCBIfam" id="TIGR00383">
    <property type="entry name" value="corA"/>
    <property type="match status" value="1"/>
</dbReference>
<evidence type="ECO:0000256" key="4">
    <source>
        <dbReference type="ARBA" id="ARBA00022475"/>
    </source>
</evidence>
<accession>A0A1H6UAC5</accession>
<organism evidence="9 10">
    <name type="scientific">Alkalibacterium gilvum</name>
    <dbReference type="NCBI Taxonomy" id="1130080"/>
    <lineage>
        <taxon>Bacteria</taxon>
        <taxon>Bacillati</taxon>
        <taxon>Bacillota</taxon>
        <taxon>Bacilli</taxon>
        <taxon>Lactobacillales</taxon>
        <taxon>Carnobacteriaceae</taxon>
        <taxon>Alkalibacterium</taxon>
    </lineage>
</organism>
<reference evidence="10" key="1">
    <citation type="submission" date="2016-10" db="EMBL/GenBank/DDBJ databases">
        <authorList>
            <person name="Varghese N."/>
            <person name="Submissions S."/>
        </authorList>
    </citation>
    <scope>NUCLEOTIDE SEQUENCE [LARGE SCALE GENOMIC DNA]</scope>
    <source>
        <strain evidence="10">DSM 25751</strain>
    </source>
</reference>
<keyword evidence="8" id="KW-0406">Ion transport</keyword>
<feature type="transmembrane region" description="Helical" evidence="8">
    <location>
        <begin position="259"/>
        <end position="279"/>
    </location>
</feature>
<comment type="similarity">
    <text evidence="2 8">Belongs to the CorA metal ion transporter (MIT) (TC 1.A.35) family.</text>
</comment>
<keyword evidence="5 8" id="KW-0812">Transmembrane</keyword>
<dbReference type="SUPFAM" id="SSF143865">
    <property type="entry name" value="CorA soluble domain-like"/>
    <property type="match status" value="1"/>
</dbReference>
<evidence type="ECO:0000256" key="5">
    <source>
        <dbReference type="ARBA" id="ARBA00022692"/>
    </source>
</evidence>
<dbReference type="Gene3D" id="3.30.460.20">
    <property type="entry name" value="CorA soluble domain-like"/>
    <property type="match status" value="1"/>
</dbReference>
<dbReference type="InterPro" id="IPR004488">
    <property type="entry name" value="Mg/Co-transport_prot_CorA"/>
</dbReference>
<evidence type="ECO:0000256" key="7">
    <source>
        <dbReference type="ARBA" id="ARBA00023136"/>
    </source>
</evidence>
<dbReference type="InterPro" id="IPR002523">
    <property type="entry name" value="MgTranspt_CorA/ZnTranspt_ZntB"/>
</dbReference>
<evidence type="ECO:0000256" key="3">
    <source>
        <dbReference type="ARBA" id="ARBA00022448"/>
    </source>
</evidence>
<evidence type="ECO:0000256" key="8">
    <source>
        <dbReference type="RuleBase" id="RU362010"/>
    </source>
</evidence>
<comment type="function">
    <text evidence="8">Mediates influx of magnesium ions.</text>
</comment>
<dbReference type="InterPro" id="IPR045863">
    <property type="entry name" value="CorA_TM1_TM2"/>
</dbReference>
<dbReference type="InterPro" id="IPR045861">
    <property type="entry name" value="CorA_cytoplasmic_dom"/>
</dbReference>
<dbReference type="PANTHER" id="PTHR46494:SF1">
    <property type="entry name" value="CORA FAMILY METAL ION TRANSPORTER (EUROFUNG)"/>
    <property type="match status" value="1"/>
</dbReference>
<dbReference type="AlphaFoldDB" id="A0A1H6UAC5"/>
<keyword evidence="3 8" id="KW-0813">Transport</keyword>
<evidence type="ECO:0000313" key="10">
    <source>
        <dbReference type="Proteomes" id="UP000198564"/>
    </source>
</evidence>
<dbReference type="Pfam" id="PF01544">
    <property type="entry name" value="CorA"/>
    <property type="match status" value="1"/>
</dbReference>
<dbReference type="STRING" id="1130080.SAMN04488113_12526"/>
<keyword evidence="4 8" id="KW-1003">Cell membrane</keyword>
<keyword evidence="8" id="KW-0460">Magnesium</keyword>